<protein>
    <submittedName>
        <fullName evidence="2">Vitamin B12 dependent methionine synthase, activation domain</fullName>
    </submittedName>
</protein>
<dbReference type="EMBL" id="FRAG01000006">
    <property type="protein sequence ID" value="SHJ71271.1"/>
    <property type="molecule type" value="Genomic_DNA"/>
</dbReference>
<dbReference type="SUPFAM" id="SSF56507">
    <property type="entry name" value="Methionine synthase activation domain-like"/>
    <property type="match status" value="1"/>
</dbReference>
<proteinExistence type="predicted"/>
<keyword evidence="3" id="KW-1185">Reference proteome</keyword>
<dbReference type="InterPro" id="IPR017342">
    <property type="entry name" value="S-AdoMet-dep_Met_synth_prd"/>
</dbReference>
<organism evidence="2 3">
    <name type="scientific">Paramaledivibacter caminithermalis (strain DSM 15212 / CIP 107654 / DViRD3)</name>
    <name type="common">Clostridium caminithermale</name>
    <dbReference type="NCBI Taxonomy" id="1121301"/>
    <lineage>
        <taxon>Bacteria</taxon>
        <taxon>Bacillati</taxon>
        <taxon>Bacillota</taxon>
        <taxon>Clostridia</taxon>
        <taxon>Peptostreptococcales</taxon>
        <taxon>Caminicellaceae</taxon>
        <taxon>Paramaledivibacter</taxon>
    </lineage>
</organism>
<reference evidence="2 3" key="1">
    <citation type="submission" date="2016-11" db="EMBL/GenBank/DDBJ databases">
        <authorList>
            <person name="Jaros S."/>
            <person name="Januszkiewicz K."/>
            <person name="Wedrychowicz H."/>
        </authorList>
    </citation>
    <scope>NUCLEOTIDE SEQUENCE [LARGE SCALE GENOMIC DNA]</scope>
    <source>
        <strain evidence="2 3">DSM 15212</strain>
    </source>
</reference>
<evidence type="ECO:0000313" key="3">
    <source>
        <dbReference type="Proteomes" id="UP000184465"/>
    </source>
</evidence>
<sequence>MRKHLDYNIINKNYIKLVINKNEILRYLGYRKNKVDDITEEIINECIEEMFEIARTNFVYNIYDIEIEEDSINFRNSSFKIKGKDIYKHLQNSEKCAIMAVTLGSEVDERIMYYSKVDLTKSVIFDACATTGIEALCDRVESIIKKHAIQDGYNTTSRYSPGYGDLSIKIQPNILNILDAQKHIGLTVTDSYILIPRKSVTALIGIGKDVKDKKVGCMDCRLNQNCLFAKEGDSCGNTKIIKG</sequence>
<dbReference type="GO" id="GO:0008705">
    <property type="term" value="F:methionine synthase activity"/>
    <property type="evidence" value="ECO:0007669"/>
    <property type="project" value="InterPro"/>
</dbReference>
<evidence type="ECO:0000259" key="1">
    <source>
        <dbReference type="Pfam" id="PF02965"/>
    </source>
</evidence>
<dbReference type="RefSeq" id="WP_073147266.1">
    <property type="nucleotide sequence ID" value="NZ_FRAG01000006.1"/>
</dbReference>
<gene>
    <name evidence="2" type="ORF">SAMN02745912_00829</name>
</gene>
<dbReference type="AlphaFoldDB" id="A0A1M6LJ93"/>
<dbReference type="PIRSF" id="PIRSF037984">
    <property type="entry name" value="Met_synth_TM0269_prd"/>
    <property type="match status" value="1"/>
</dbReference>
<dbReference type="OrthoDB" id="9816190at2"/>
<name>A0A1M6LJ93_PARC5</name>
<dbReference type="Pfam" id="PF02965">
    <property type="entry name" value="Met_synt_B12"/>
    <property type="match status" value="1"/>
</dbReference>
<feature type="domain" description="AdoMet activation" evidence="1">
    <location>
        <begin position="93"/>
        <end position="215"/>
    </location>
</feature>
<dbReference type="InterPro" id="IPR037010">
    <property type="entry name" value="VitB12-dep_Met_synth_activ_sf"/>
</dbReference>
<dbReference type="STRING" id="1121301.SAMN02745912_00829"/>
<evidence type="ECO:0000313" key="2">
    <source>
        <dbReference type="EMBL" id="SHJ71271.1"/>
    </source>
</evidence>
<dbReference type="InterPro" id="IPR004223">
    <property type="entry name" value="VitB12-dep_Met_synth_activ_dom"/>
</dbReference>
<dbReference type="Proteomes" id="UP000184465">
    <property type="component" value="Unassembled WGS sequence"/>
</dbReference>
<accession>A0A1M6LJ93</accession>
<dbReference type="Gene3D" id="3.40.109.40">
    <property type="match status" value="1"/>
</dbReference>